<dbReference type="InterPro" id="IPR027417">
    <property type="entry name" value="P-loop_NTPase"/>
</dbReference>
<name>A0ABN7SWD6_OIKDI</name>
<dbReference type="InterPro" id="IPR001212">
    <property type="entry name" value="Somatomedin_B_dom"/>
</dbReference>
<dbReference type="PANTHER" id="PTHR10605">
    <property type="entry name" value="HEPARAN SULFATE SULFOTRANSFERASE"/>
    <property type="match status" value="1"/>
</dbReference>
<dbReference type="Pfam" id="PF00685">
    <property type="entry name" value="Sulfotransfer_1"/>
    <property type="match status" value="1"/>
</dbReference>
<dbReference type="InterPro" id="IPR037359">
    <property type="entry name" value="NST/OST"/>
</dbReference>
<feature type="transmembrane region" description="Helical" evidence="5">
    <location>
        <begin position="683"/>
        <end position="699"/>
    </location>
</feature>
<dbReference type="SUPFAM" id="SSF90188">
    <property type="entry name" value="Somatomedin B domain"/>
    <property type="match status" value="1"/>
</dbReference>
<evidence type="ECO:0000313" key="9">
    <source>
        <dbReference type="Proteomes" id="UP001158576"/>
    </source>
</evidence>
<proteinExistence type="predicted"/>
<feature type="compositionally biased region" description="Low complexity" evidence="4">
    <location>
        <begin position="584"/>
        <end position="593"/>
    </location>
</feature>
<evidence type="ECO:0000256" key="5">
    <source>
        <dbReference type="SAM" id="Phobius"/>
    </source>
</evidence>
<dbReference type="Pfam" id="PF01033">
    <property type="entry name" value="Somatomedin_B"/>
    <property type="match status" value="1"/>
</dbReference>
<sequence length="1074" mass="121251">MILKDFLWAVLQIHSALGQRVEQERLYPTVKVPVNGGSSYIVPLNTENLDTDYSNQVSFDQNRASPIPVGPPSPVVVTCPVLDLENLQEDDEEFQIIPAFKTFDRGSIIPVKIKTSNTMFKQFFVQVKDGETGQPFGDFGVASTDPFNCDKSKPNQMDTFRIENYEGDAIDVTWKPLSAPNDLPATVILTGSFKSAGGAYKEIKSATLKRRADVSLRECCELEFPKSLHNGDCARMCEKTSIVDALSSALEYCKSEIYKLQRCYHTESFVNTEDTDPIEVSKLIARSDMERKDCCESDSVTQDCLGLCDGAQTLFWKKQYNQCSSVNRQIYSCWSRTTCVGRCEQNPRNDHKCQCDLDCMMRGDCCIDMPFACKVDLPVKISYWPSQSLSCTKTINFAHYQRPKGVHQMEALIVDPKKPSPYVALGLEGFVGKLKTFFNVKIDGAYRFYFMLGSKDFGQVLVDGVKVADLICSATAKPFQVDLLMPFGGHSLEIIFAHTAGAHQLKVAYEGPDTMMRPSKIPVVKESDILEMGLPAEIATTTAAVLPTRPGAVLEKSTTTTKASIGWKNPNVPSVQPKTRRPAPTRAPQTARPLPKSSDEQTKPERFDIRIIVGLSLGVFVGIVAIGLIFKYLKDCVQMSSFNQYVTSTADYIDPPERRLIEIEDEDLEDTKIERKLDKCRKYLMIGLALVGVLYYIAYEFDGLESETSMTDAAISWVQISQNSGPSRPAMVAPDPYKLPPPNEYDPARHDFPKAYIIGAPRCGCHVLRQYMEHHPQMFFTEEQNLHFWDEKYSQGVDWYKEQIPAVKPWQISVDYTSEYLIQPQVPQRMIDELPNNQTRIIMMVCDPIERAELEFFEIYNNLDTNHADWKAKLDAVGDIVTDFPSFADLYTKFLSAIRDNPSEISKYGVTDFEELIENIRTIRPETSILTTSLFDIHIRRWLRVFDRGNILIMDGRQLQTAPIVAVRRVQNFLRIEDAIPSKAFSFNATAGLFCIDTSQFSDLNEIVCPARDSFVLPDAAPRISMEVKNKLKEWFAPHMASFAFMTNDTFPWAYLPQVAHIDMPTGQGWGDLN</sequence>
<evidence type="ECO:0000256" key="3">
    <source>
        <dbReference type="ARBA" id="ARBA00023180"/>
    </source>
</evidence>
<dbReference type="PROSITE" id="PS50958">
    <property type="entry name" value="SMB_2"/>
    <property type="match status" value="1"/>
</dbReference>
<feature type="transmembrane region" description="Helical" evidence="5">
    <location>
        <begin position="611"/>
        <end position="633"/>
    </location>
</feature>
<dbReference type="Pfam" id="PF02014">
    <property type="entry name" value="Reeler"/>
    <property type="match status" value="1"/>
</dbReference>
<keyword evidence="5" id="KW-0812">Transmembrane</keyword>
<dbReference type="InterPro" id="IPR002861">
    <property type="entry name" value="Reeler_dom"/>
</dbReference>
<evidence type="ECO:0000256" key="6">
    <source>
        <dbReference type="SAM" id="SignalP"/>
    </source>
</evidence>
<feature type="signal peptide" evidence="6">
    <location>
        <begin position="1"/>
        <end position="18"/>
    </location>
</feature>
<feature type="domain" description="SMB" evidence="7">
    <location>
        <begin position="335"/>
        <end position="378"/>
    </location>
</feature>
<keyword evidence="2" id="KW-1015">Disulfide bond</keyword>
<dbReference type="Gene3D" id="3.40.50.300">
    <property type="entry name" value="P-loop containing nucleotide triphosphate hydrolases"/>
    <property type="match status" value="1"/>
</dbReference>
<keyword evidence="6" id="KW-0732">Signal</keyword>
<gene>
    <name evidence="8" type="ORF">OKIOD_LOCUS11512</name>
</gene>
<evidence type="ECO:0000313" key="8">
    <source>
        <dbReference type="EMBL" id="CAG5106226.1"/>
    </source>
</evidence>
<dbReference type="PANTHER" id="PTHR10605:SF65">
    <property type="entry name" value="GH20068P"/>
    <property type="match status" value="1"/>
</dbReference>
<dbReference type="InterPro" id="IPR000863">
    <property type="entry name" value="Sulfotransferase_dom"/>
</dbReference>
<dbReference type="EMBL" id="OU015566">
    <property type="protein sequence ID" value="CAG5106226.1"/>
    <property type="molecule type" value="Genomic_DNA"/>
</dbReference>
<feature type="region of interest" description="Disordered" evidence="4">
    <location>
        <begin position="557"/>
        <end position="602"/>
    </location>
</feature>
<feature type="chain" id="PRO_5045398320" evidence="6">
    <location>
        <begin position="19"/>
        <end position="1074"/>
    </location>
</feature>
<evidence type="ECO:0000259" key="7">
    <source>
        <dbReference type="PROSITE" id="PS50958"/>
    </source>
</evidence>
<evidence type="ECO:0000256" key="1">
    <source>
        <dbReference type="ARBA" id="ARBA00022679"/>
    </source>
</evidence>
<accession>A0ABN7SWD6</accession>
<reference evidence="8 9" key="1">
    <citation type="submission" date="2021-04" db="EMBL/GenBank/DDBJ databases">
        <authorList>
            <person name="Bliznina A."/>
        </authorList>
    </citation>
    <scope>NUCLEOTIDE SEQUENCE [LARGE SCALE GENOMIC DNA]</scope>
</reference>
<keyword evidence="9" id="KW-1185">Reference proteome</keyword>
<dbReference type="InterPro" id="IPR036024">
    <property type="entry name" value="Somatomedin_B-like_dom_sf"/>
</dbReference>
<evidence type="ECO:0000256" key="2">
    <source>
        <dbReference type="ARBA" id="ARBA00023157"/>
    </source>
</evidence>
<protein>
    <submittedName>
        <fullName evidence="8">Oidioi.mRNA.OKI2018_I69.chr1.g2747.t1.cds</fullName>
    </submittedName>
</protein>
<dbReference type="Gene3D" id="4.10.410.20">
    <property type="match status" value="1"/>
</dbReference>
<organism evidence="8 9">
    <name type="scientific">Oikopleura dioica</name>
    <name type="common">Tunicate</name>
    <dbReference type="NCBI Taxonomy" id="34765"/>
    <lineage>
        <taxon>Eukaryota</taxon>
        <taxon>Metazoa</taxon>
        <taxon>Chordata</taxon>
        <taxon>Tunicata</taxon>
        <taxon>Appendicularia</taxon>
        <taxon>Copelata</taxon>
        <taxon>Oikopleuridae</taxon>
        <taxon>Oikopleura</taxon>
    </lineage>
</organism>
<keyword evidence="5" id="KW-0472">Membrane</keyword>
<dbReference type="SUPFAM" id="SSF52540">
    <property type="entry name" value="P-loop containing nucleoside triphosphate hydrolases"/>
    <property type="match status" value="1"/>
</dbReference>
<keyword evidence="5" id="KW-1133">Transmembrane helix</keyword>
<keyword evidence="1" id="KW-0808">Transferase</keyword>
<keyword evidence="3" id="KW-0325">Glycoprotein</keyword>
<evidence type="ECO:0000256" key="4">
    <source>
        <dbReference type="SAM" id="MobiDB-lite"/>
    </source>
</evidence>
<dbReference type="Proteomes" id="UP001158576">
    <property type="component" value="Chromosome 1"/>
</dbReference>